<comment type="caution">
    <text evidence="4">The sequence shown here is derived from an EMBL/GenBank/DDBJ whole genome shotgun (WGS) entry which is preliminary data.</text>
</comment>
<dbReference type="InterPro" id="IPR002925">
    <property type="entry name" value="Dienelactn_hydro"/>
</dbReference>
<evidence type="ECO:0000259" key="3">
    <source>
        <dbReference type="Pfam" id="PF01738"/>
    </source>
</evidence>
<proteinExistence type="predicted"/>
<dbReference type="EMBL" id="AAWS01000028">
    <property type="protein sequence ID" value="EAY26912.1"/>
    <property type="molecule type" value="Genomic_DNA"/>
</dbReference>
<dbReference type="InterPro" id="IPR050955">
    <property type="entry name" value="Plant_Biomass_Hydrol_Est"/>
</dbReference>
<sequence>MFAPLWNSSDIAERQQIALQIADLNPDFAKAYQQLKQGQVYTTAVTRGFVEWQLPNNIAREPHYCLVFIPYHYTPTQKYTVKVFLHGLVSTKNKQGCIHKFIDTQAATYEHRNYISVYPAGFKTSPWWAESQLENLANILAQLKQQYNIDENRVHLAGMSDGGTGAYYMANTCPTLWASFFPYLANIAGLNALSQRQIYVSNFKNRPFLIVNGEKDHVFPPKIVIPYAELLRKAGIDMDFYMLENAGHNMDWFPAMKSKVIEFITTHPRQPLPDQLYWETETVDKHARVHWLIIDKLTKESENTDRLVSVNTILNYHNQMFRRDKVSGRVRAQKNGNEVVLTSDNVSEVTILCSPAHFDFAHPVRVIANQQVVFDKILSPSITTLLKWHAIDNDRTMLFGAEIKVKIA</sequence>
<organism evidence="4 5">
    <name type="scientific">Microscilla marina ATCC 23134</name>
    <dbReference type="NCBI Taxonomy" id="313606"/>
    <lineage>
        <taxon>Bacteria</taxon>
        <taxon>Pseudomonadati</taxon>
        <taxon>Bacteroidota</taxon>
        <taxon>Cytophagia</taxon>
        <taxon>Cytophagales</taxon>
        <taxon>Microscillaceae</taxon>
        <taxon>Microscilla</taxon>
    </lineage>
</organism>
<feature type="domain" description="Dienelactone hydrolase" evidence="3">
    <location>
        <begin position="134"/>
        <end position="248"/>
    </location>
</feature>
<evidence type="ECO:0000256" key="1">
    <source>
        <dbReference type="ARBA" id="ARBA00022729"/>
    </source>
</evidence>
<dbReference type="Pfam" id="PF01738">
    <property type="entry name" value="DLH"/>
    <property type="match status" value="1"/>
</dbReference>
<dbReference type="eggNOG" id="COG4099">
    <property type="taxonomic scope" value="Bacteria"/>
</dbReference>
<reference evidence="4 5" key="1">
    <citation type="submission" date="2007-01" db="EMBL/GenBank/DDBJ databases">
        <authorList>
            <person name="Haygood M."/>
            <person name="Podell S."/>
            <person name="Anderson C."/>
            <person name="Hopkinson B."/>
            <person name="Roe K."/>
            <person name="Barbeau K."/>
            <person name="Gaasterland T."/>
            <person name="Ferriera S."/>
            <person name="Johnson J."/>
            <person name="Kravitz S."/>
            <person name="Beeson K."/>
            <person name="Sutton G."/>
            <person name="Rogers Y.-H."/>
            <person name="Friedman R."/>
            <person name="Frazier M."/>
            <person name="Venter J.C."/>
        </authorList>
    </citation>
    <scope>NUCLEOTIDE SEQUENCE [LARGE SCALE GENOMIC DNA]</scope>
    <source>
        <strain evidence="4 5">ATCC 23134</strain>
    </source>
</reference>
<name>A1ZRK7_MICM2</name>
<keyword evidence="5" id="KW-1185">Reference proteome</keyword>
<dbReference type="InterPro" id="IPR029058">
    <property type="entry name" value="AB_hydrolase_fold"/>
</dbReference>
<keyword evidence="2" id="KW-0378">Hydrolase</keyword>
<dbReference type="Proteomes" id="UP000004095">
    <property type="component" value="Unassembled WGS sequence"/>
</dbReference>
<evidence type="ECO:0000313" key="5">
    <source>
        <dbReference type="Proteomes" id="UP000004095"/>
    </source>
</evidence>
<protein>
    <recommendedName>
        <fullName evidence="3">Dienelactone hydrolase domain-containing protein</fullName>
    </recommendedName>
</protein>
<evidence type="ECO:0000256" key="2">
    <source>
        <dbReference type="ARBA" id="ARBA00022801"/>
    </source>
</evidence>
<keyword evidence="1" id="KW-0732">Signal</keyword>
<evidence type="ECO:0000313" key="4">
    <source>
        <dbReference type="EMBL" id="EAY26912.1"/>
    </source>
</evidence>
<dbReference type="RefSeq" id="WP_002700028.1">
    <property type="nucleotide sequence ID" value="NZ_AAWS01000028.1"/>
</dbReference>
<dbReference type="Gene3D" id="3.40.50.1820">
    <property type="entry name" value="alpha/beta hydrolase"/>
    <property type="match status" value="1"/>
</dbReference>
<dbReference type="AlphaFoldDB" id="A1ZRK7"/>
<accession>A1ZRK7</accession>
<dbReference type="SUPFAM" id="SSF53474">
    <property type="entry name" value="alpha/beta-Hydrolases"/>
    <property type="match status" value="1"/>
</dbReference>
<dbReference type="PANTHER" id="PTHR43037">
    <property type="entry name" value="UNNAMED PRODUCT-RELATED"/>
    <property type="match status" value="1"/>
</dbReference>
<dbReference type="GO" id="GO:0016787">
    <property type="term" value="F:hydrolase activity"/>
    <property type="evidence" value="ECO:0007669"/>
    <property type="project" value="UniProtKB-KW"/>
</dbReference>
<gene>
    <name evidence="4" type="ORF">M23134_03563</name>
</gene>
<dbReference type="PANTHER" id="PTHR43037:SF5">
    <property type="entry name" value="FERULOYL ESTERASE"/>
    <property type="match status" value="1"/>
</dbReference>
<dbReference type="OrthoDB" id="9795555at2"/>